<name>A0A0F3GJA7_9BACT</name>
<evidence type="ECO:0000313" key="4">
    <source>
        <dbReference type="Proteomes" id="UP000033423"/>
    </source>
</evidence>
<evidence type="ECO:0000259" key="1">
    <source>
        <dbReference type="Pfam" id="PF03235"/>
    </source>
</evidence>
<proteinExistence type="predicted"/>
<dbReference type="EMBL" id="LACI01002465">
    <property type="protein sequence ID" value="KJU81976.1"/>
    <property type="molecule type" value="Genomic_DNA"/>
</dbReference>
<reference evidence="3 4" key="1">
    <citation type="submission" date="2015-02" db="EMBL/GenBank/DDBJ databases">
        <title>Single-cell genomics of uncultivated deep-branching MTB reveals a conserved set of magnetosome genes.</title>
        <authorList>
            <person name="Kolinko S."/>
            <person name="Richter M."/>
            <person name="Glockner F.O."/>
            <person name="Brachmann A."/>
            <person name="Schuler D."/>
        </authorList>
    </citation>
    <scope>NUCLEOTIDE SEQUENCE [LARGE SCALE GENOMIC DNA]</scope>
    <source>
        <strain evidence="3">TM-1</strain>
    </source>
</reference>
<gene>
    <name evidence="3" type="ORF">MBAV_005831</name>
</gene>
<evidence type="ECO:0000259" key="2">
    <source>
        <dbReference type="Pfam" id="PF07510"/>
    </source>
</evidence>
<dbReference type="PANTHER" id="PTHR35149">
    <property type="entry name" value="SLL5132 PROTEIN"/>
    <property type="match status" value="1"/>
</dbReference>
<dbReference type="PATRIC" id="fig|29290.4.peg.7709"/>
<dbReference type="Pfam" id="PF07510">
    <property type="entry name" value="GmrSD_C"/>
    <property type="match status" value="1"/>
</dbReference>
<dbReference type="PANTHER" id="PTHR35149:SF2">
    <property type="entry name" value="DUF262 DOMAIN-CONTAINING PROTEIN"/>
    <property type="match status" value="1"/>
</dbReference>
<comment type="caution">
    <text evidence="3">The sequence shown here is derived from an EMBL/GenBank/DDBJ whole genome shotgun (WGS) entry which is preliminary data.</text>
</comment>
<protein>
    <submittedName>
        <fullName evidence="3">Protein containing DUF262</fullName>
    </submittedName>
</protein>
<dbReference type="Proteomes" id="UP000033423">
    <property type="component" value="Unassembled WGS sequence"/>
</dbReference>
<feature type="domain" description="GmrSD restriction endonucleases N-terminal" evidence="1">
    <location>
        <begin position="15"/>
        <end position="238"/>
    </location>
</feature>
<keyword evidence="4" id="KW-1185">Reference proteome</keyword>
<dbReference type="AlphaFoldDB" id="A0A0F3GJA7"/>
<evidence type="ECO:0000313" key="3">
    <source>
        <dbReference type="EMBL" id="KJU81976.1"/>
    </source>
</evidence>
<accession>A0A0F3GJA7</accession>
<dbReference type="Pfam" id="PF03235">
    <property type="entry name" value="GmrSD_N"/>
    <property type="match status" value="1"/>
</dbReference>
<organism evidence="3 4">
    <name type="scientific">Candidatus Magnetobacterium bavaricum</name>
    <dbReference type="NCBI Taxonomy" id="29290"/>
    <lineage>
        <taxon>Bacteria</taxon>
        <taxon>Pseudomonadati</taxon>
        <taxon>Nitrospirota</taxon>
        <taxon>Thermodesulfovibrionia</taxon>
        <taxon>Thermodesulfovibrionales</taxon>
        <taxon>Candidatus Magnetobacteriaceae</taxon>
        <taxon>Candidatus Magnetobacterium</taxon>
    </lineage>
</organism>
<sequence length="565" mass="66074">MNEIKSNKILVRDILKMWFNIPVYQRPYVWGSDEIRDLLDDVSYAAENNPKSEYFIGSIVLQSKNFIENDLLDGQQRLTTLFLLMAVIRDLAKDKQLKDAGKDFIYQEENKFTGIPERMRIISSREPVQSFMNKFIKTEGSTLQHEDISSLIRDIEEIRSKGKEIDITVCNMAKAIIQINTYFSDKNETFCAGFVAFLMNHVIMIYVSTENRDDAFRLFTVLNSRGIPLRNSDILKAINIGHIKDVNEQDKLAGEWTEIENEHGENFDRFLSFIRTLLVKEKARLNLLKEFEEKIYKPQKSPLLQKGEPTINYMKEVNNHYSTLFSGNNYDIANGWKFDNLLLIMKVGYKAKDWIPPLLAYLDKFKTDKILKFLEKLDNKFSADWIAQETPASRIESMNTILKKINKSKSANEVLNSTVFAFDVSSFLRNIEGGVYGRQWDRYILLKLDYLMQGHAQKVGGYSEISIEHILPQNPDPDGDWCRNFNDEQRDYMTNLLGNLVLISRRKNTSQGRCNYQEKKAKYFRNNIETFPNSLRVLNKYDNWTPVELQENHDYVMEKLKTHYQ</sequence>
<dbReference type="InterPro" id="IPR011089">
    <property type="entry name" value="GmrSD_C"/>
</dbReference>
<feature type="domain" description="GmrSD restriction endonucleases C-terminal" evidence="2">
    <location>
        <begin position="426"/>
        <end position="555"/>
    </location>
</feature>
<dbReference type="InterPro" id="IPR004919">
    <property type="entry name" value="GmrSD_N"/>
</dbReference>